<evidence type="ECO:0000313" key="7">
    <source>
        <dbReference type="EMBL" id="SHG40366.1"/>
    </source>
</evidence>
<keyword evidence="2" id="KW-0436">Ligase</keyword>
<dbReference type="RefSeq" id="WP_073322074.1">
    <property type="nucleotide sequence ID" value="NZ_FQWD01000003.1"/>
</dbReference>
<dbReference type="FunFam" id="3.30.300.30:FF:000008">
    <property type="entry name" value="2,3-dihydroxybenzoate-AMP ligase"/>
    <property type="match status" value="1"/>
</dbReference>
<evidence type="ECO:0000256" key="4">
    <source>
        <dbReference type="ARBA" id="ARBA00023098"/>
    </source>
</evidence>
<evidence type="ECO:0000256" key="3">
    <source>
        <dbReference type="ARBA" id="ARBA00022832"/>
    </source>
</evidence>
<proteinExistence type="inferred from homology"/>
<dbReference type="Pfam" id="PF13193">
    <property type="entry name" value="AMP-binding_C"/>
    <property type="match status" value="1"/>
</dbReference>
<dbReference type="InterPro" id="IPR025110">
    <property type="entry name" value="AMP-bd_C"/>
</dbReference>
<evidence type="ECO:0000259" key="6">
    <source>
        <dbReference type="Pfam" id="PF13193"/>
    </source>
</evidence>
<keyword evidence="4" id="KW-0443">Lipid metabolism</keyword>
<feature type="domain" description="AMP-dependent synthetase/ligase" evidence="5">
    <location>
        <begin position="30"/>
        <end position="408"/>
    </location>
</feature>
<dbReference type="Gene3D" id="3.40.50.12780">
    <property type="entry name" value="N-terminal domain of ligase-like"/>
    <property type="match status" value="1"/>
</dbReference>
<evidence type="ECO:0000256" key="2">
    <source>
        <dbReference type="ARBA" id="ARBA00022598"/>
    </source>
</evidence>
<organism evidence="7 8">
    <name type="scientific">Marisediminitalea aggregata</name>
    <dbReference type="NCBI Taxonomy" id="634436"/>
    <lineage>
        <taxon>Bacteria</taxon>
        <taxon>Pseudomonadati</taxon>
        <taxon>Pseudomonadota</taxon>
        <taxon>Gammaproteobacteria</taxon>
        <taxon>Alteromonadales</taxon>
        <taxon>Alteromonadaceae</taxon>
        <taxon>Marisediminitalea</taxon>
    </lineage>
</organism>
<evidence type="ECO:0000259" key="5">
    <source>
        <dbReference type="Pfam" id="PF00501"/>
    </source>
</evidence>
<sequence length="550" mass="60522">MPTKILSGADNAHAFPLLIKHIFASAGRFEPDNQIIYRGEQHFSYADFTRRVQQLANALSAAGVREGDTVAVMDWDSHRYLECYFAVPMLGAVLHHVNIRLSPEQVAYTMNHAEDSLVLVHDDFMPLADQLAPHLATVQGYIRLADSPDSACPATQNITPLGEYESLLAANCDVCEFPDFDENSIATTFYTTGTTGNPKGVYFSHRQLVLHTLNMVGMLGSYEGLPLLRSNSVYMPITPMFHVHAWGVPYAAVMLNCTQIYPGRYEPNMLVDLIQRYKVDFSHCVPTILQMLLGCEKGQATRFDGWKILIGGSALPKGLAHAAVDKGADIYSAYGMSETCPLLTVTHLNKAQRALPAEEQLAYRTLTGVPSNMVDLSISEPDGSTVAHDGKAVGEITVQTPWLTQGYFKEEEKQEALWEGGRLHTGDVASIRPDGFVEIKDRIKDVIKTGGEWLSSIELEDLISQHADVAAVAVVGIPDAKWGERPFAMVVPKVSSLTAETLQTHLMQFVDSGHISKWAVPEKIAMVEDIPKTSVGKINKKAIREELADQ</sequence>
<dbReference type="Gene3D" id="3.30.300.30">
    <property type="match status" value="1"/>
</dbReference>
<dbReference type="InterPro" id="IPR000873">
    <property type="entry name" value="AMP-dep_synth/lig_dom"/>
</dbReference>
<keyword evidence="8" id="KW-1185">Reference proteome</keyword>
<gene>
    <name evidence="7" type="ORF">SAMN05216361_2114</name>
</gene>
<dbReference type="OrthoDB" id="9803968at2"/>
<dbReference type="EMBL" id="FQWD01000003">
    <property type="protein sequence ID" value="SHG40366.1"/>
    <property type="molecule type" value="Genomic_DNA"/>
</dbReference>
<dbReference type="SUPFAM" id="SSF56801">
    <property type="entry name" value="Acetyl-CoA synthetase-like"/>
    <property type="match status" value="1"/>
</dbReference>
<accession>A0A1M5JIE1</accession>
<dbReference type="InterPro" id="IPR045851">
    <property type="entry name" value="AMP-bd_C_sf"/>
</dbReference>
<dbReference type="PANTHER" id="PTHR43859">
    <property type="entry name" value="ACYL-ACTIVATING ENZYME"/>
    <property type="match status" value="1"/>
</dbReference>
<keyword evidence="3" id="KW-0276">Fatty acid metabolism</keyword>
<dbReference type="Pfam" id="PF00501">
    <property type="entry name" value="AMP-binding"/>
    <property type="match status" value="1"/>
</dbReference>
<comment type="similarity">
    <text evidence="1">Belongs to the ATP-dependent AMP-binding enzyme family.</text>
</comment>
<dbReference type="PANTHER" id="PTHR43859:SF4">
    <property type="entry name" value="BUTANOATE--COA LIGASE AAE1-RELATED"/>
    <property type="match status" value="1"/>
</dbReference>
<dbReference type="AlphaFoldDB" id="A0A1M5JIE1"/>
<dbReference type="NCBIfam" id="NF004837">
    <property type="entry name" value="PRK06187.1"/>
    <property type="match status" value="1"/>
</dbReference>
<reference evidence="8" key="1">
    <citation type="submission" date="2016-11" db="EMBL/GenBank/DDBJ databases">
        <authorList>
            <person name="Varghese N."/>
            <person name="Submissions S."/>
        </authorList>
    </citation>
    <scope>NUCLEOTIDE SEQUENCE [LARGE SCALE GENOMIC DNA]</scope>
    <source>
        <strain evidence="8">CGMCC 1.8995</strain>
    </source>
</reference>
<dbReference type="GO" id="GO:0016874">
    <property type="term" value="F:ligase activity"/>
    <property type="evidence" value="ECO:0007669"/>
    <property type="project" value="UniProtKB-KW"/>
</dbReference>
<dbReference type="GO" id="GO:0006631">
    <property type="term" value="P:fatty acid metabolic process"/>
    <property type="evidence" value="ECO:0007669"/>
    <property type="project" value="UniProtKB-KW"/>
</dbReference>
<protein>
    <submittedName>
        <fullName evidence="7">Fatty-acyl-CoA synthase</fullName>
    </submittedName>
</protein>
<feature type="domain" description="AMP-binding enzyme C-terminal" evidence="6">
    <location>
        <begin position="458"/>
        <end position="537"/>
    </location>
</feature>
<dbReference type="InterPro" id="IPR042099">
    <property type="entry name" value="ANL_N_sf"/>
</dbReference>
<evidence type="ECO:0000256" key="1">
    <source>
        <dbReference type="ARBA" id="ARBA00006432"/>
    </source>
</evidence>
<dbReference type="Proteomes" id="UP000184520">
    <property type="component" value="Unassembled WGS sequence"/>
</dbReference>
<dbReference type="STRING" id="634436.SAMN05216361_2114"/>
<name>A0A1M5JIE1_9ALTE</name>
<evidence type="ECO:0000313" key="8">
    <source>
        <dbReference type="Proteomes" id="UP000184520"/>
    </source>
</evidence>